<dbReference type="Ensembl" id="ENSPKIT00000035015.1">
    <property type="protein sequence ID" value="ENSPKIP00000010877.1"/>
    <property type="gene ID" value="ENSPKIG00000025418.1"/>
</dbReference>
<dbReference type="Pfam" id="PF24066">
    <property type="entry name" value="Hisat_C"/>
    <property type="match status" value="2"/>
</dbReference>
<evidence type="ECO:0000313" key="2">
    <source>
        <dbReference type="Ensembl" id="ENSPKIP00000010877.1"/>
    </source>
</evidence>
<dbReference type="AlphaFoldDB" id="A0A3B3QWB2"/>
<accession>A0A3B3QWB2</accession>
<name>A0A3B3QWB2_9TELE</name>
<dbReference type="InterPro" id="IPR056483">
    <property type="entry name" value="Hisat_C"/>
</dbReference>
<dbReference type="Proteomes" id="UP000261540">
    <property type="component" value="Unplaced"/>
</dbReference>
<feature type="domain" description="Histidine N-acetyltransferase C-terminal" evidence="1">
    <location>
        <begin position="159"/>
        <end position="200"/>
    </location>
</feature>
<keyword evidence="3" id="KW-1185">Reference proteome</keyword>
<protein>
    <recommendedName>
        <fullName evidence="1">Histidine N-acetyltransferase C-terminal domain-containing protein</fullName>
    </recommendedName>
</protein>
<sequence length="346" mass="38260">HTPPLHPDLQNCSKHYDDVMGISDGIYEGNDYLPHRYHSWMTEPYRVVILAKRDGKLVRGLCIVGKVSGMRVCSRERGRGLAGVIIRFTDQYILIFPVPGTPFPFPPFIHSCSFALLHHLSVLQAILSLQIEAEAFDAYLSTLRAKLEHETGTGSLEQESRLVVLEEEQLRHILLDPGVSSQIELPGDVIIQDWQPLKLLGAANLPSACTPPLTQSPTGQATLRCCGDGTSHGWLIAWSSQPPFSLHTPPYPIPYRAGSLCLNIDLFGTKPDLAYRALLAHMEMVRGEIQGLVLMHIYMHQSLWGRLRAFCECSVGVSQHAVNLKLGVRASLKGPQTCDCSAKARA</sequence>
<evidence type="ECO:0000313" key="3">
    <source>
        <dbReference type="Proteomes" id="UP000261540"/>
    </source>
</evidence>
<proteinExistence type="predicted"/>
<organism evidence="2 3">
    <name type="scientific">Paramormyrops kingsleyae</name>
    <dbReference type="NCBI Taxonomy" id="1676925"/>
    <lineage>
        <taxon>Eukaryota</taxon>
        <taxon>Metazoa</taxon>
        <taxon>Chordata</taxon>
        <taxon>Craniata</taxon>
        <taxon>Vertebrata</taxon>
        <taxon>Euteleostomi</taxon>
        <taxon>Actinopterygii</taxon>
        <taxon>Neopterygii</taxon>
        <taxon>Teleostei</taxon>
        <taxon>Osteoglossocephala</taxon>
        <taxon>Osteoglossomorpha</taxon>
        <taxon>Osteoglossiformes</taxon>
        <taxon>Mormyridae</taxon>
        <taxon>Paramormyrops</taxon>
    </lineage>
</organism>
<feature type="domain" description="Histidine N-acetyltransferase C-terminal" evidence="1">
    <location>
        <begin position="241"/>
        <end position="300"/>
    </location>
</feature>
<reference evidence="2" key="2">
    <citation type="submission" date="2025-09" db="UniProtKB">
        <authorList>
            <consortium name="Ensembl"/>
        </authorList>
    </citation>
    <scope>IDENTIFICATION</scope>
</reference>
<dbReference type="PANTHER" id="PTHR47403:SF2">
    <property type="entry name" value="N-ACETYLTRANSFERASE 16,-LIKE"/>
    <property type="match status" value="1"/>
</dbReference>
<dbReference type="PANTHER" id="PTHR47403">
    <property type="entry name" value="LOC100145250 PROTEIN"/>
    <property type="match status" value="1"/>
</dbReference>
<evidence type="ECO:0000259" key="1">
    <source>
        <dbReference type="Pfam" id="PF24066"/>
    </source>
</evidence>
<reference evidence="2" key="1">
    <citation type="submission" date="2025-08" db="UniProtKB">
        <authorList>
            <consortium name="Ensembl"/>
        </authorList>
    </citation>
    <scope>IDENTIFICATION</scope>
</reference>